<evidence type="ECO:0000313" key="2">
    <source>
        <dbReference type="EMBL" id="CAB9511448.1"/>
    </source>
</evidence>
<reference evidence="2" key="1">
    <citation type="submission" date="2020-06" db="EMBL/GenBank/DDBJ databases">
        <authorList>
            <consortium name="Plant Systems Biology data submission"/>
        </authorList>
    </citation>
    <scope>NUCLEOTIDE SEQUENCE</scope>
    <source>
        <strain evidence="2">D6</strain>
    </source>
</reference>
<protein>
    <submittedName>
        <fullName evidence="2">Uncharacterized protein</fullName>
    </submittedName>
</protein>
<feature type="region of interest" description="Disordered" evidence="1">
    <location>
        <begin position="799"/>
        <end position="819"/>
    </location>
</feature>
<dbReference type="AlphaFoldDB" id="A0A9N8HDY4"/>
<sequence>MSSEEESWVTKAAAADGGKGLALEEYDPDNEVDMLLIYKALKEDNPHAQRRLKKFIRSIRSKQPQHANAAQACLRVEELVRTELKGWKASKPELDPFQIDEKAAFYCFWREDRATTDGLACIPAVPNSLGLRPSLLLFDLENERHKVTRAYQYIDTSQKVAAINLYGTSGAGKTRSIFEYLSHNYGFYLNAGADAIYNPGTMDFKSLLSQCLKEIKKIDSDDNETRKEETGTNLAFVTRALSALLSVRTAVLNHINAILSSKKMESLTCHEWLLVQLFPDNYLGSDVFQTVYVALFNNQFKYTQDTNNGTPKMSCFLDEAQLLLKELVGAFYSSNGHEKRSAYYACLQGLNLLSLSDGIIHYPCFSGTGMSIEDFHAEMKSLVNKPKLKDHHIFFGQLKTMEAADVIEYISKFLDISSLGDDLVDHVGKWLTGRPRWVATFIETYLEKPETKYPRTDGRFSKEELPFIKALNRYIEICTEKSSTNPRWSWDLQDRSAYSAVRHMYDEGKGNKNKMEWSEVHSTFQRAVFDFSLGGKVQVVDGHAAKLIEQGIAAVDIPSTDDSSSQYVCAKVCEPLIIQASLNLFGLNEFVTKKLVSTGSDSEKGNVFEEFLLPSVQHRFLENIQSQFGKDFLKDHMVPGRSSYGVLATKCDKPSDTIKWTRSSLEARFEGAFAPFCFPDTLFGPDLTFFMRNKKNWDGFHFVVVQAKLKFELNVADALRTLVPELFFHKNRGTTPSSSLEPEIRQRWTEVENNLFNMKEETQVANQRSTRSTKSQSVVVKKRRQRPVLRVLVEFPARRNESANSGPVHPSAYKSGRKGDGLHDHLMTFDEENAHLLFGVKDVDTLRKIKRRRTA</sequence>
<keyword evidence="3" id="KW-1185">Reference proteome</keyword>
<dbReference type="EMBL" id="CAICTM010000484">
    <property type="protein sequence ID" value="CAB9511448.1"/>
    <property type="molecule type" value="Genomic_DNA"/>
</dbReference>
<gene>
    <name evidence="2" type="ORF">SEMRO_485_G152470.1</name>
</gene>
<evidence type="ECO:0000313" key="3">
    <source>
        <dbReference type="Proteomes" id="UP001153069"/>
    </source>
</evidence>
<dbReference type="OrthoDB" id="2157955at2759"/>
<evidence type="ECO:0000256" key="1">
    <source>
        <dbReference type="SAM" id="MobiDB-lite"/>
    </source>
</evidence>
<comment type="caution">
    <text evidence="2">The sequence shown here is derived from an EMBL/GenBank/DDBJ whole genome shotgun (WGS) entry which is preliminary data.</text>
</comment>
<dbReference type="Proteomes" id="UP001153069">
    <property type="component" value="Unassembled WGS sequence"/>
</dbReference>
<proteinExistence type="predicted"/>
<accession>A0A9N8HDY4</accession>
<organism evidence="2 3">
    <name type="scientific">Seminavis robusta</name>
    <dbReference type="NCBI Taxonomy" id="568900"/>
    <lineage>
        <taxon>Eukaryota</taxon>
        <taxon>Sar</taxon>
        <taxon>Stramenopiles</taxon>
        <taxon>Ochrophyta</taxon>
        <taxon>Bacillariophyta</taxon>
        <taxon>Bacillariophyceae</taxon>
        <taxon>Bacillariophycidae</taxon>
        <taxon>Naviculales</taxon>
        <taxon>Naviculaceae</taxon>
        <taxon>Seminavis</taxon>
    </lineage>
</organism>
<name>A0A9N8HDY4_9STRA</name>